<organism evidence="1 2">
    <name type="scientific">Kyrpidia spormannii</name>
    <dbReference type="NCBI Taxonomy" id="2055160"/>
    <lineage>
        <taxon>Bacteria</taxon>
        <taxon>Bacillati</taxon>
        <taxon>Bacillota</taxon>
        <taxon>Bacilli</taxon>
        <taxon>Bacillales</taxon>
        <taxon>Alicyclobacillaceae</taxon>
        <taxon>Kyrpidia</taxon>
    </lineage>
</organism>
<dbReference type="InterPro" id="IPR019117">
    <property type="entry name" value="CRISPR-assoc_protein_Cmr3"/>
</dbReference>
<dbReference type="Gene3D" id="2.60.40.4350">
    <property type="match status" value="1"/>
</dbReference>
<protein>
    <submittedName>
        <fullName evidence="1">CRISPR-associated protein Cmr3</fullName>
    </submittedName>
</protein>
<gene>
    <name evidence="1" type="ORF">CVV65_09485</name>
</gene>
<evidence type="ECO:0000313" key="2">
    <source>
        <dbReference type="Proteomes" id="UP000231932"/>
    </source>
</evidence>
<reference evidence="2" key="1">
    <citation type="submission" date="2017-11" db="EMBL/GenBank/DDBJ databases">
        <title>Complete Genome Sequence of Kyrpidia sp. Strain EA-1, a thermophilic, hydrogen-oxidizing Bacterium, isolated from the Azores.</title>
        <authorList>
            <person name="Reiner J.E."/>
            <person name="Lapp C.J."/>
            <person name="Bunk B."/>
            <person name="Gescher J."/>
        </authorList>
    </citation>
    <scope>NUCLEOTIDE SEQUENCE [LARGE SCALE GENOMIC DNA]</scope>
    <source>
        <strain evidence="2">EA-1</strain>
    </source>
</reference>
<dbReference type="Gene3D" id="3.30.70.2940">
    <property type="match status" value="1"/>
</dbReference>
<keyword evidence="2" id="KW-1185">Reference proteome</keyword>
<evidence type="ECO:0000313" key="1">
    <source>
        <dbReference type="EMBL" id="ATY85131.1"/>
    </source>
</evidence>
<dbReference type="EMBL" id="CP024955">
    <property type="protein sequence ID" value="ATY85131.1"/>
    <property type="molecule type" value="Genomic_DNA"/>
</dbReference>
<dbReference type="Pfam" id="PF09700">
    <property type="entry name" value="Cas_Cmr3"/>
    <property type="match status" value="1"/>
</dbReference>
<proteinExistence type="predicted"/>
<dbReference type="AlphaFoldDB" id="A0A2K8N6Z0"/>
<dbReference type="RefSeq" id="WP_100667924.1">
    <property type="nucleotide sequence ID" value="NZ_CP024955.1"/>
</dbReference>
<dbReference type="KEGG" id="kyr:CVV65_09485"/>
<dbReference type="Proteomes" id="UP000231932">
    <property type="component" value="Chromosome"/>
</dbReference>
<accession>A0A2K8N6Z0</accession>
<dbReference type="OrthoDB" id="6162707at2"/>
<sequence length="393" mass="43747">MIHVQIWPRDPLVVRDARPFGPEGGNRMVCLDWPYPSVLAGFLRTWVGKHVVDSPGIEPFTPTRVQWLKSLTIGGPYPCVGEKLYFPAPLDVVLFRDDDSHSLRGIALRPHEMGEGEGCDLPHPALLPVVVTEDLKPAKGPAFWSRERMMAWLMDDHRSNLAIPAEEGTSNITDFQLSPPEYLYPLKRDVRVHVHIDPLTGRAGDEQLFSTSGLAFPHGVGIVTWVEGLEESSWPSEGAVLAPLGGERRLSFLQTTSPLPWFPDDELSIALDGADGVRMVLATPGLFRYGWLPGWIDPDTLQGTPPGMNGLRLQLRSACVGRWKPLSGWSIEKGHYGPKPIRRIVPAGSVYFFEVLAGNPGAYIKDAWLRSVADEEQDRRDGFANALWGRWQR</sequence>
<name>A0A2K8N6Z0_9BACL</name>